<protein>
    <recommendedName>
        <fullName evidence="3">GNAT family N-acetyltransferase</fullName>
    </recommendedName>
</protein>
<reference evidence="2" key="1">
    <citation type="journal article" date="2019" name="Int. J. Syst. Evol. Microbiol.">
        <title>The Global Catalogue of Microorganisms (GCM) 10K type strain sequencing project: providing services to taxonomists for standard genome sequencing and annotation.</title>
        <authorList>
            <consortium name="The Broad Institute Genomics Platform"/>
            <consortium name="The Broad Institute Genome Sequencing Center for Infectious Disease"/>
            <person name="Wu L."/>
            <person name="Ma J."/>
        </authorList>
    </citation>
    <scope>NUCLEOTIDE SEQUENCE [LARGE SCALE GENOMIC DNA]</scope>
    <source>
        <strain evidence="2">JCM 31486</strain>
    </source>
</reference>
<comment type="caution">
    <text evidence="1">The sequence shown here is derived from an EMBL/GenBank/DDBJ whole genome shotgun (WGS) entry which is preliminary data.</text>
</comment>
<gene>
    <name evidence="1" type="ORF">ACFQ1S_22010</name>
</gene>
<dbReference type="Proteomes" id="UP001597045">
    <property type="component" value="Unassembled WGS sequence"/>
</dbReference>
<accession>A0ABW3MBN2</accession>
<dbReference type="Gene3D" id="3.40.630.30">
    <property type="match status" value="1"/>
</dbReference>
<keyword evidence="2" id="KW-1185">Reference proteome</keyword>
<proteinExistence type="predicted"/>
<dbReference type="EMBL" id="JBHTIS010001361">
    <property type="protein sequence ID" value="MFD1048021.1"/>
    <property type="molecule type" value="Genomic_DNA"/>
</dbReference>
<evidence type="ECO:0008006" key="3">
    <source>
        <dbReference type="Google" id="ProtNLM"/>
    </source>
</evidence>
<evidence type="ECO:0000313" key="2">
    <source>
        <dbReference type="Proteomes" id="UP001597045"/>
    </source>
</evidence>
<organism evidence="1 2">
    <name type="scientific">Kibdelosporangium lantanae</name>
    <dbReference type="NCBI Taxonomy" id="1497396"/>
    <lineage>
        <taxon>Bacteria</taxon>
        <taxon>Bacillati</taxon>
        <taxon>Actinomycetota</taxon>
        <taxon>Actinomycetes</taxon>
        <taxon>Pseudonocardiales</taxon>
        <taxon>Pseudonocardiaceae</taxon>
        <taxon>Kibdelosporangium</taxon>
    </lineage>
</organism>
<feature type="non-terminal residue" evidence="1">
    <location>
        <position position="68"/>
    </location>
</feature>
<name>A0ABW3MBN2_9PSEU</name>
<sequence length="68" mass="7720">MRVDTLTLVREARADDRAVIAEVHTEAWRVAYRDLFESSFLAKQLSKDMPKTTFADVAGADEAVEELY</sequence>
<evidence type="ECO:0000313" key="1">
    <source>
        <dbReference type="EMBL" id="MFD1048021.1"/>
    </source>
</evidence>